<name>A0A4Y2PC86_ARAVE</name>
<dbReference type="InterPro" id="IPR040676">
    <property type="entry name" value="DUF5641"/>
</dbReference>
<gene>
    <name evidence="2" type="ORF">AVEN_36700_1</name>
</gene>
<evidence type="ECO:0000259" key="1">
    <source>
        <dbReference type="Pfam" id="PF18701"/>
    </source>
</evidence>
<proteinExistence type="predicted"/>
<keyword evidence="3" id="KW-1185">Reference proteome</keyword>
<accession>A0A4Y2PC86</accession>
<feature type="domain" description="DUF5641" evidence="1">
    <location>
        <begin position="24"/>
        <end position="99"/>
    </location>
</feature>
<dbReference type="Pfam" id="PF18701">
    <property type="entry name" value="DUF5641"/>
    <property type="match status" value="1"/>
</dbReference>
<protein>
    <recommendedName>
        <fullName evidence="1">DUF5641 domain-containing protein</fullName>
    </recommendedName>
</protein>
<dbReference type="Proteomes" id="UP000499080">
    <property type="component" value="Unassembled WGS sequence"/>
</dbReference>
<sequence length="149" mass="16772">MVSICWEKSSLESKMIPRSVIVFEIEYMSLLIQKQGRNKNGREPKIGKVELIGDDSKKQLNWPLAIIMDVLPCRDGKVRTVKVEPQSGVSSRPVQLIFPLELRSNEIDSLTQHEMVNIVKESVCSDTSSGAIGCKLKRCIRDTDKLNLS</sequence>
<comment type="caution">
    <text evidence="2">The sequence shown here is derived from an EMBL/GenBank/DDBJ whole genome shotgun (WGS) entry which is preliminary data.</text>
</comment>
<reference evidence="2 3" key="1">
    <citation type="journal article" date="2019" name="Sci. Rep.">
        <title>Orb-weaving spider Araneus ventricosus genome elucidates the spidroin gene catalogue.</title>
        <authorList>
            <person name="Kono N."/>
            <person name="Nakamura H."/>
            <person name="Ohtoshi R."/>
            <person name="Moran D.A.P."/>
            <person name="Shinohara A."/>
            <person name="Yoshida Y."/>
            <person name="Fujiwara M."/>
            <person name="Mori M."/>
            <person name="Tomita M."/>
            <person name="Arakawa K."/>
        </authorList>
    </citation>
    <scope>NUCLEOTIDE SEQUENCE [LARGE SCALE GENOMIC DNA]</scope>
</reference>
<dbReference type="EMBL" id="BGPR01010755">
    <property type="protein sequence ID" value="GBN47847.1"/>
    <property type="molecule type" value="Genomic_DNA"/>
</dbReference>
<dbReference type="OrthoDB" id="6436576at2759"/>
<dbReference type="AlphaFoldDB" id="A0A4Y2PC86"/>
<evidence type="ECO:0000313" key="2">
    <source>
        <dbReference type="EMBL" id="GBN47847.1"/>
    </source>
</evidence>
<evidence type="ECO:0000313" key="3">
    <source>
        <dbReference type="Proteomes" id="UP000499080"/>
    </source>
</evidence>
<organism evidence="2 3">
    <name type="scientific">Araneus ventricosus</name>
    <name type="common">Orbweaver spider</name>
    <name type="synonym">Epeira ventricosa</name>
    <dbReference type="NCBI Taxonomy" id="182803"/>
    <lineage>
        <taxon>Eukaryota</taxon>
        <taxon>Metazoa</taxon>
        <taxon>Ecdysozoa</taxon>
        <taxon>Arthropoda</taxon>
        <taxon>Chelicerata</taxon>
        <taxon>Arachnida</taxon>
        <taxon>Araneae</taxon>
        <taxon>Araneomorphae</taxon>
        <taxon>Entelegynae</taxon>
        <taxon>Araneoidea</taxon>
        <taxon>Araneidae</taxon>
        <taxon>Araneus</taxon>
    </lineage>
</organism>